<feature type="domain" description="YcxB-like C-terminal" evidence="2">
    <location>
        <begin position="86"/>
        <end position="136"/>
    </location>
</feature>
<proteinExistence type="predicted"/>
<evidence type="ECO:0000256" key="1">
    <source>
        <dbReference type="SAM" id="Phobius"/>
    </source>
</evidence>
<feature type="transmembrane region" description="Helical" evidence="1">
    <location>
        <begin position="23"/>
        <end position="41"/>
    </location>
</feature>
<dbReference type="EMBL" id="DWVS01000038">
    <property type="protein sequence ID" value="HJC86739.1"/>
    <property type="molecule type" value="Genomic_DNA"/>
</dbReference>
<reference evidence="3" key="2">
    <citation type="submission" date="2021-04" db="EMBL/GenBank/DDBJ databases">
        <authorList>
            <person name="Gilroy R."/>
        </authorList>
    </citation>
    <scope>NUCLEOTIDE SEQUENCE</scope>
    <source>
        <strain evidence="3">ChiBcec1-1630</strain>
    </source>
</reference>
<protein>
    <submittedName>
        <fullName evidence="3">YcxB family protein</fullName>
    </submittedName>
</protein>
<comment type="caution">
    <text evidence="3">The sequence shown here is derived from an EMBL/GenBank/DDBJ whole genome shotgun (WGS) entry which is preliminary data.</text>
</comment>
<evidence type="ECO:0000313" key="4">
    <source>
        <dbReference type="Proteomes" id="UP000823922"/>
    </source>
</evidence>
<sequence length="158" mass="17760">MQVEFDVKIDAGTLYDYMINRTYSHAMGVMEAAVGAVLLILFGRTGNFVCLAAGLIVLTALPVVLYLKAKRQEQEPDYGRPLHYSLTEDGVEVIRANGREFWKWDEMEKAVSTTKCVILYTSGSGVCIFPRRELKDSLIPAVEMISTHMPPKKVNIRM</sequence>
<keyword evidence="1" id="KW-0812">Transmembrane</keyword>
<keyword evidence="1" id="KW-1133">Transmembrane helix</keyword>
<dbReference type="Proteomes" id="UP000823922">
    <property type="component" value="Unassembled WGS sequence"/>
</dbReference>
<evidence type="ECO:0000313" key="3">
    <source>
        <dbReference type="EMBL" id="HJC86739.1"/>
    </source>
</evidence>
<organism evidence="3 4">
    <name type="scientific">Candidatus Eisenbergiella intestinigallinarum</name>
    <dbReference type="NCBI Taxonomy" id="2838549"/>
    <lineage>
        <taxon>Bacteria</taxon>
        <taxon>Bacillati</taxon>
        <taxon>Bacillota</taxon>
        <taxon>Clostridia</taxon>
        <taxon>Lachnospirales</taxon>
        <taxon>Lachnospiraceae</taxon>
        <taxon>Eisenbergiella</taxon>
    </lineage>
</organism>
<reference evidence="3" key="1">
    <citation type="journal article" date="2021" name="PeerJ">
        <title>Extensive microbial diversity within the chicken gut microbiome revealed by metagenomics and culture.</title>
        <authorList>
            <person name="Gilroy R."/>
            <person name="Ravi A."/>
            <person name="Getino M."/>
            <person name="Pursley I."/>
            <person name="Horton D.L."/>
            <person name="Alikhan N.F."/>
            <person name="Baker D."/>
            <person name="Gharbi K."/>
            <person name="Hall N."/>
            <person name="Watson M."/>
            <person name="Adriaenssens E.M."/>
            <person name="Foster-Nyarko E."/>
            <person name="Jarju S."/>
            <person name="Secka A."/>
            <person name="Antonio M."/>
            <person name="Oren A."/>
            <person name="Chaudhuri R.R."/>
            <person name="La Ragione R."/>
            <person name="Hildebrand F."/>
            <person name="Pallen M.J."/>
        </authorList>
    </citation>
    <scope>NUCLEOTIDE SEQUENCE</scope>
    <source>
        <strain evidence="3">ChiBcec1-1630</strain>
    </source>
</reference>
<feature type="transmembrane region" description="Helical" evidence="1">
    <location>
        <begin position="48"/>
        <end position="67"/>
    </location>
</feature>
<gene>
    <name evidence="3" type="ORF">H9926_01810</name>
</gene>
<keyword evidence="1" id="KW-0472">Membrane</keyword>
<dbReference type="AlphaFoldDB" id="A0A9D2QFQ3"/>
<dbReference type="InterPro" id="IPR025588">
    <property type="entry name" value="YcxB-like_C"/>
</dbReference>
<evidence type="ECO:0000259" key="2">
    <source>
        <dbReference type="Pfam" id="PF14317"/>
    </source>
</evidence>
<name>A0A9D2QFQ3_9FIRM</name>
<dbReference type="Pfam" id="PF14317">
    <property type="entry name" value="YcxB"/>
    <property type="match status" value="1"/>
</dbReference>
<accession>A0A9D2QFQ3</accession>